<dbReference type="Pfam" id="PF02655">
    <property type="entry name" value="ATP-grasp_3"/>
    <property type="match status" value="1"/>
</dbReference>
<reference evidence="2" key="1">
    <citation type="submission" date="2018-06" db="EMBL/GenBank/DDBJ databases">
        <authorList>
            <person name="Zhirakovskaya E."/>
        </authorList>
    </citation>
    <scope>NUCLEOTIDE SEQUENCE</scope>
</reference>
<dbReference type="GO" id="GO:0005524">
    <property type="term" value="F:ATP binding"/>
    <property type="evidence" value="ECO:0007669"/>
    <property type="project" value="InterPro"/>
</dbReference>
<organism evidence="2">
    <name type="scientific">hydrothermal vent metagenome</name>
    <dbReference type="NCBI Taxonomy" id="652676"/>
    <lineage>
        <taxon>unclassified sequences</taxon>
        <taxon>metagenomes</taxon>
        <taxon>ecological metagenomes</taxon>
    </lineage>
</organism>
<proteinExistence type="predicted"/>
<dbReference type="PROSITE" id="PS50975">
    <property type="entry name" value="ATP_GRASP"/>
    <property type="match status" value="1"/>
</dbReference>
<dbReference type="EMBL" id="UOGL01000293">
    <property type="protein sequence ID" value="VAX39069.1"/>
    <property type="molecule type" value="Genomic_DNA"/>
</dbReference>
<gene>
    <name evidence="2" type="ORF">MNBD_PLANCTO02-3177</name>
</gene>
<dbReference type="Gene3D" id="3.30.470.20">
    <property type="entry name" value="ATP-grasp fold, B domain"/>
    <property type="match status" value="1"/>
</dbReference>
<feature type="domain" description="ATP-grasp" evidence="1">
    <location>
        <begin position="95"/>
        <end position="306"/>
    </location>
</feature>
<dbReference type="SUPFAM" id="SSF56059">
    <property type="entry name" value="Glutathione synthetase ATP-binding domain-like"/>
    <property type="match status" value="1"/>
</dbReference>
<dbReference type="InterPro" id="IPR003806">
    <property type="entry name" value="ATP-grasp_PylC-type"/>
</dbReference>
<sequence>MNPLQKRCLILGASTRAAAQSALYAGYHPVCADLFADTDLCTIAERLPLQNYPDNLVEQATSISPISWMYTGALENSPEIIQAISKHHVLWGNNAEVVQAVRNPQKLYQVLKKHDLTALHLREFNHPPPANSRWMLKPKRSAGGREVTVWNREAESYYAESHNKDKLSTDYYFQQRAEGKNYSALYLASATQTVLIGLSAQLVGCHWLNADNFTWCGNVAPVLFSHQPEKHQKLAIQAEKAGNVIAKEFGLRGLFGIDFILETPFLPSSFPQLFPLEVNPRYVASVELFERAFDVSLLKWHIAACESFEQSQQEEFVTTENYSANFSAKAIQGKAILYANCTFTFPLTIERMPNCADIPSYGRLIQKNEPICTVFATGKTIESCQKDLQERSDEIYDALKIKE</sequence>
<name>A0A3B1D9W9_9ZZZZ</name>
<evidence type="ECO:0000259" key="1">
    <source>
        <dbReference type="PROSITE" id="PS50975"/>
    </source>
</evidence>
<dbReference type="InterPro" id="IPR011761">
    <property type="entry name" value="ATP-grasp"/>
</dbReference>
<accession>A0A3B1D9W9</accession>
<protein>
    <recommendedName>
        <fullName evidence="1">ATP-grasp domain-containing protein</fullName>
    </recommendedName>
</protein>
<dbReference type="AlphaFoldDB" id="A0A3B1D9W9"/>
<dbReference type="GO" id="GO:0046872">
    <property type="term" value="F:metal ion binding"/>
    <property type="evidence" value="ECO:0007669"/>
    <property type="project" value="InterPro"/>
</dbReference>
<evidence type="ECO:0000313" key="2">
    <source>
        <dbReference type="EMBL" id="VAX39069.1"/>
    </source>
</evidence>